<dbReference type="Proteomes" id="UP001333710">
    <property type="component" value="Chromosome"/>
</dbReference>
<dbReference type="RefSeq" id="WP_338291797.1">
    <property type="nucleotide sequence ID" value="NZ_AP027272.1"/>
</dbReference>
<evidence type="ECO:0000256" key="4">
    <source>
        <dbReference type="ARBA" id="ARBA00022679"/>
    </source>
</evidence>
<feature type="domain" description="Histidine kinase" evidence="11">
    <location>
        <begin position="520"/>
        <end position="736"/>
    </location>
</feature>
<dbReference type="PROSITE" id="PS50005">
    <property type="entry name" value="TPR"/>
    <property type="match status" value="2"/>
</dbReference>
<keyword evidence="9" id="KW-0812">Transmembrane</keyword>
<dbReference type="Gene3D" id="1.10.287.130">
    <property type="match status" value="1"/>
</dbReference>
<keyword evidence="8" id="KW-0175">Coiled coil</keyword>
<dbReference type="InterPro" id="IPR011990">
    <property type="entry name" value="TPR-like_helical_dom_sf"/>
</dbReference>
<reference evidence="12" key="1">
    <citation type="submission" date="2023-01" db="EMBL/GenBank/DDBJ databases">
        <title>Complete genome sequence of Planctobacterium marinum strain Dej080120_11.</title>
        <authorList>
            <person name="Ueki S."/>
            <person name="Maruyama F."/>
        </authorList>
    </citation>
    <scope>NUCLEOTIDE SEQUENCE</scope>
    <source>
        <strain evidence="12">Dej080120_11</strain>
    </source>
</reference>
<evidence type="ECO:0000256" key="3">
    <source>
        <dbReference type="ARBA" id="ARBA00022553"/>
    </source>
</evidence>
<dbReference type="SMART" id="SM00387">
    <property type="entry name" value="HATPase_c"/>
    <property type="match status" value="1"/>
</dbReference>
<gene>
    <name evidence="12" type="ORF">MACH26_13260</name>
</gene>
<dbReference type="InterPro" id="IPR050736">
    <property type="entry name" value="Sensor_HK_Regulatory"/>
</dbReference>
<evidence type="ECO:0000256" key="2">
    <source>
        <dbReference type="ARBA" id="ARBA00012438"/>
    </source>
</evidence>
<evidence type="ECO:0000256" key="6">
    <source>
        <dbReference type="ARBA" id="ARBA00023012"/>
    </source>
</evidence>
<sequence>MYVYKNTSPFQILIKALLLSALLLFNPFASAQLPESEPLQQARKLQQNSQYEDLISYLVDAIENGELRERERLIGIDMLVRAYLYRGDIQQAKERNNQLKLEALHTEDELYTGRALLNDGEIVQTQGKHLDAISFFKQALSQYKKAGNSKFVANALLEISSSFGHINQNIEALSFAEQSLALGEEIEDLTTIANAYNSIGMLHDNMGNLSQALEAHMKTIELDRQRGDIDELATSYFNVASIYKKMEDYKQARFFTLEALSLDLPGNNPDFLGHDYNMLAELDLAINDPESALKNAKQAEHFFNVTKADGHLGLVYNNLARIHLKLKDIEQARSYIERAQKINENVGQSKHLIQSLLIKAEILMAQAQYQDALTLLTSVKEETIAKQNFEQIKTLFTLQSQALELAGLTEEALRSYKDFYRLKDEYERQNHTSIMAQLQNQMDYLQKEHQIELLESKSAVKELQLERAKLEKKQWIAGLVLLVLLLAVIGYRERTKRKLAALEKRLLAKSVEQKNAMLAEVAHELRSPLTALKLQIESLQYNLEDDPKTAYLRLNNKIDELNKLIEDLYDLARADNGLLKLNFETLDFQDLFEEITDGYREVVEHKGLKLQTRIDVSAGELVSVDALRIKQVIANLLRNSIHYTSAPGTILCTARRIDNSIEIQLEDSAPGVSATDMQRLFERMYRADGTKEHDNQGSGLGLSICKSLIEAHNGSIVASESRLGGLKITIHLPALQQEFQKAA</sequence>
<dbReference type="PRINTS" id="PR00344">
    <property type="entry name" value="BCTRLSENSOR"/>
</dbReference>
<dbReference type="SMART" id="SM00028">
    <property type="entry name" value="TPR"/>
    <property type="match status" value="4"/>
</dbReference>
<dbReference type="InterPro" id="IPR004358">
    <property type="entry name" value="Sig_transdc_His_kin-like_C"/>
</dbReference>
<dbReference type="EMBL" id="AP027272">
    <property type="protein sequence ID" value="BDX05805.1"/>
    <property type="molecule type" value="Genomic_DNA"/>
</dbReference>
<feature type="coiled-coil region" evidence="8">
    <location>
        <begin position="428"/>
        <end position="512"/>
    </location>
</feature>
<dbReference type="SMART" id="SM00388">
    <property type="entry name" value="HisKA"/>
    <property type="match status" value="1"/>
</dbReference>
<keyword evidence="9" id="KW-0472">Membrane</keyword>
<dbReference type="CDD" id="cd00082">
    <property type="entry name" value="HisKA"/>
    <property type="match status" value="1"/>
</dbReference>
<dbReference type="InterPro" id="IPR036890">
    <property type="entry name" value="HATPase_C_sf"/>
</dbReference>
<dbReference type="InterPro" id="IPR003594">
    <property type="entry name" value="HATPase_dom"/>
</dbReference>
<keyword evidence="7" id="KW-0802">TPR repeat</keyword>
<accession>A0AA48I4K0</accession>
<name>A0AA48I4K0_9ALTE</name>
<evidence type="ECO:0000256" key="1">
    <source>
        <dbReference type="ARBA" id="ARBA00000085"/>
    </source>
</evidence>
<dbReference type="SUPFAM" id="SSF55874">
    <property type="entry name" value="ATPase domain of HSP90 chaperone/DNA topoisomerase II/histidine kinase"/>
    <property type="match status" value="1"/>
</dbReference>
<keyword evidence="3" id="KW-0597">Phosphoprotein</keyword>
<dbReference type="AlphaFoldDB" id="A0AA48I4K0"/>
<dbReference type="Pfam" id="PF00512">
    <property type="entry name" value="HisKA"/>
    <property type="match status" value="1"/>
</dbReference>
<dbReference type="PROSITE" id="PS50109">
    <property type="entry name" value="HIS_KIN"/>
    <property type="match status" value="1"/>
</dbReference>
<dbReference type="SUPFAM" id="SSF47384">
    <property type="entry name" value="Homodimeric domain of signal transducing histidine kinase"/>
    <property type="match status" value="1"/>
</dbReference>
<dbReference type="Pfam" id="PF13424">
    <property type="entry name" value="TPR_12"/>
    <property type="match status" value="1"/>
</dbReference>
<dbReference type="InterPro" id="IPR003661">
    <property type="entry name" value="HisK_dim/P_dom"/>
</dbReference>
<keyword evidence="9" id="KW-1133">Transmembrane helix</keyword>
<dbReference type="KEGG" id="pmaw:MACH26_13260"/>
<dbReference type="PANTHER" id="PTHR43711:SF1">
    <property type="entry name" value="HISTIDINE KINASE 1"/>
    <property type="match status" value="1"/>
</dbReference>
<keyword evidence="10" id="KW-0732">Signal</keyword>
<keyword evidence="6" id="KW-0902">Two-component regulatory system</keyword>
<dbReference type="GO" id="GO:0005886">
    <property type="term" value="C:plasma membrane"/>
    <property type="evidence" value="ECO:0007669"/>
    <property type="project" value="UniProtKB-ARBA"/>
</dbReference>
<dbReference type="PANTHER" id="PTHR43711">
    <property type="entry name" value="TWO-COMPONENT HISTIDINE KINASE"/>
    <property type="match status" value="1"/>
</dbReference>
<evidence type="ECO:0000313" key="12">
    <source>
        <dbReference type="EMBL" id="BDX05805.1"/>
    </source>
</evidence>
<evidence type="ECO:0000259" key="11">
    <source>
        <dbReference type="PROSITE" id="PS50109"/>
    </source>
</evidence>
<dbReference type="EC" id="2.7.13.3" evidence="2"/>
<dbReference type="GO" id="GO:0000155">
    <property type="term" value="F:phosphorelay sensor kinase activity"/>
    <property type="evidence" value="ECO:0007669"/>
    <property type="project" value="InterPro"/>
</dbReference>
<keyword evidence="4" id="KW-0808">Transferase</keyword>
<comment type="catalytic activity">
    <reaction evidence="1">
        <text>ATP + protein L-histidine = ADP + protein N-phospho-L-histidine.</text>
        <dbReference type="EC" id="2.7.13.3"/>
    </reaction>
</comment>
<dbReference type="Gene3D" id="1.25.40.10">
    <property type="entry name" value="Tetratricopeptide repeat domain"/>
    <property type="match status" value="2"/>
</dbReference>
<feature type="repeat" description="TPR" evidence="7">
    <location>
        <begin position="313"/>
        <end position="346"/>
    </location>
</feature>
<dbReference type="SUPFAM" id="SSF48452">
    <property type="entry name" value="TPR-like"/>
    <property type="match status" value="2"/>
</dbReference>
<dbReference type="InterPro" id="IPR005467">
    <property type="entry name" value="His_kinase_dom"/>
</dbReference>
<evidence type="ECO:0000256" key="8">
    <source>
        <dbReference type="SAM" id="Coils"/>
    </source>
</evidence>
<feature type="signal peptide" evidence="10">
    <location>
        <begin position="1"/>
        <end position="31"/>
    </location>
</feature>
<evidence type="ECO:0000256" key="5">
    <source>
        <dbReference type="ARBA" id="ARBA00022777"/>
    </source>
</evidence>
<feature type="transmembrane region" description="Helical" evidence="9">
    <location>
        <begin position="475"/>
        <end position="491"/>
    </location>
</feature>
<dbReference type="Gene3D" id="3.30.565.10">
    <property type="entry name" value="Histidine kinase-like ATPase, C-terminal domain"/>
    <property type="match status" value="1"/>
</dbReference>
<proteinExistence type="predicted"/>
<dbReference type="FunFam" id="3.30.565.10:FF:000006">
    <property type="entry name" value="Sensor histidine kinase WalK"/>
    <property type="match status" value="1"/>
</dbReference>
<dbReference type="Pfam" id="PF02518">
    <property type="entry name" value="HATPase_c"/>
    <property type="match status" value="1"/>
</dbReference>
<evidence type="ECO:0000313" key="13">
    <source>
        <dbReference type="Proteomes" id="UP001333710"/>
    </source>
</evidence>
<keyword evidence="5" id="KW-0418">Kinase</keyword>
<evidence type="ECO:0000256" key="9">
    <source>
        <dbReference type="SAM" id="Phobius"/>
    </source>
</evidence>
<evidence type="ECO:0000256" key="7">
    <source>
        <dbReference type="PROSITE-ProRule" id="PRU00339"/>
    </source>
</evidence>
<evidence type="ECO:0000256" key="10">
    <source>
        <dbReference type="SAM" id="SignalP"/>
    </source>
</evidence>
<dbReference type="InterPro" id="IPR019734">
    <property type="entry name" value="TPR_rpt"/>
</dbReference>
<organism evidence="12 13">
    <name type="scientific">Planctobacterium marinum</name>
    <dbReference type="NCBI Taxonomy" id="1631968"/>
    <lineage>
        <taxon>Bacteria</taxon>
        <taxon>Pseudomonadati</taxon>
        <taxon>Pseudomonadota</taxon>
        <taxon>Gammaproteobacteria</taxon>
        <taxon>Alteromonadales</taxon>
        <taxon>Alteromonadaceae</taxon>
        <taxon>Planctobacterium</taxon>
    </lineage>
</organism>
<feature type="repeat" description="TPR" evidence="7">
    <location>
        <begin position="193"/>
        <end position="226"/>
    </location>
</feature>
<protein>
    <recommendedName>
        <fullName evidence="2">histidine kinase</fullName>
        <ecNumber evidence="2">2.7.13.3</ecNumber>
    </recommendedName>
</protein>
<feature type="chain" id="PRO_5041300016" description="histidine kinase" evidence="10">
    <location>
        <begin position="32"/>
        <end position="743"/>
    </location>
</feature>
<keyword evidence="13" id="KW-1185">Reference proteome</keyword>
<dbReference type="InterPro" id="IPR036097">
    <property type="entry name" value="HisK_dim/P_sf"/>
</dbReference>
<dbReference type="Pfam" id="PF13181">
    <property type="entry name" value="TPR_8"/>
    <property type="match status" value="1"/>
</dbReference>